<comment type="caution">
    <text evidence="3">The sequence shown here is derived from an EMBL/GenBank/DDBJ whole genome shotgun (WGS) entry which is preliminary data.</text>
</comment>
<accession>A0ABW1ZDR2</accession>
<evidence type="ECO:0000256" key="2">
    <source>
        <dbReference type="ARBA" id="ARBA00023002"/>
    </source>
</evidence>
<organism evidence="3 4">
    <name type="scientific">Granulicella cerasi</name>
    <dbReference type="NCBI Taxonomy" id="741063"/>
    <lineage>
        <taxon>Bacteria</taxon>
        <taxon>Pseudomonadati</taxon>
        <taxon>Acidobacteriota</taxon>
        <taxon>Terriglobia</taxon>
        <taxon>Terriglobales</taxon>
        <taxon>Acidobacteriaceae</taxon>
        <taxon>Granulicella</taxon>
    </lineage>
</organism>
<keyword evidence="4" id="KW-1185">Reference proteome</keyword>
<evidence type="ECO:0000256" key="1">
    <source>
        <dbReference type="ARBA" id="ARBA00006484"/>
    </source>
</evidence>
<dbReference type="InterPro" id="IPR002347">
    <property type="entry name" value="SDR_fam"/>
</dbReference>
<gene>
    <name evidence="3" type="ORF">ACFQBQ_13320</name>
</gene>
<protein>
    <submittedName>
        <fullName evidence="3">SDR family oxidoreductase</fullName>
    </submittedName>
</protein>
<proteinExistence type="inferred from homology"/>
<dbReference type="Gene3D" id="3.40.50.720">
    <property type="entry name" value="NAD(P)-binding Rossmann-like Domain"/>
    <property type="match status" value="1"/>
</dbReference>
<dbReference type="Pfam" id="PF00106">
    <property type="entry name" value="adh_short"/>
    <property type="match status" value="1"/>
</dbReference>
<dbReference type="PRINTS" id="PR00081">
    <property type="entry name" value="GDHRDH"/>
</dbReference>
<dbReference type="SUPFAM" id="SSF51735">
    <property type="entry name" value="NAD(P)-binding Rossmann-fold domains"/>
    <property type="match status" value="1"/>
</dbReference>
<dbReference type="InterPro" id="IPR036291">
    <property type="entry name" value="NAD(P)-bd_dom_sf"/>
</dbReference>
<reference evidence="4" key="1">
    <citation type="journal article" date="2019" name="Int. J. Syst. Evol. Microbiol.">
        <title>The Global Catalogue of Microorganisms (GCM) 10K type strain sequencing project: providing services to taxonomists for standard genome sequencing and annotation.</title>
        <authorList>
            <consortium name="The Broad Institute Genomics Platform"/>
            <consortium name="The Broad Institute Genome Sequencing Center for Infectious Disease"/>
            <person name="Wu L."/>
            <person name="Ma J."/>
        </authorList>
    </citation>
    <scope>NUCLEOTIDE SEQUENCE [LARGE SCALE GENOMIC DNA]</scope>
    <source>
        <strain evidence="4">CGMCC 1.16026</strain>
    </source>
</reference>
<dbReference type="NCBIfam" id="NF005489">
    <property type="entry name" value="PRK07102.1"/>
    <property type="match status" value="1"/>
</dbReference>
<keyword evidence="2" id="KW-0560">Oxidoreductase</keyword>
<comment type="similarity">
    <text evidence="1">Belongs to the short-chain dehydrogenases/reductases (SDR) family.</text>
</comment>
<sequence>MSNMPATTTPNATGSNAAVIAATKKGSTEPYTPKRILILGATSGMAEETARLWAERGDSLFLVARDSNKLAAVAADLKIRGASYVDSAVADLDDTARHPELLAHAINSLGGLDVAFVVMGLLGDQTASEKNFTDAHRVLHTNYTAPASLLTWLGNYCAQRHSGTLAVVSSVAGERGRKSNYVYGSAKSGLTAFTDGLRNRIDRDGVRVMTIKPGPVKTAMTESMTNPPPGMISVESAAQILVRGIDKGTDILYVPGKFRLIMAIIRAIPESIFKKLNL</sequence>
<evidence type="ECO:0000313" key="3">
    <source>
        <dbReference type="EMBL" id="MFC6646550.1"/>
    </source>
</evidence>
<name>A0ABW1ZDR2_9BACT</name>
<dbReference type="PANTHER" id="PTHR44196">
    <property type="entry name" value="DEHYDROGENASE/REDUCTASE SDR FAMILY MEMBER 7B"/>
    <property type="match status" value="1"/>
</dbReference>
<dbReference type="EMBL" id="JBHSWI010000001">
    <property type="protein sequence ID" value="MFC6646550.1"/>
    <property type="molecule type" value="Genomic_DNA"/>
</dbReference>
<dbReference type="RefSeq" id="WP_317890618.1">
    <property type="nucleotide sequence ID" value="NZ_JAGSYD010000001.1"/>
</dbReference>
<evidence type="ECO:0000313" key="4">
    <source>
        <dbReference type="Proteomes" id="UP001596391"/>
    </source>
</evidence>
<dbReference type="InterPro" id="IPR020904">
    <property type="entry name" value="Sc_DH/Rdtase_CS"/>
</dbReference>
<dbReference type="Proteomes" id="UP001596391">
    <property type="component" value="Unassembled WGS sequence"/>
</dbReference>
<dbReference type="PROSITE" id="PS00061">
    <property type="entry name" value="ADH_SHORT"/>
    <property type="match status" value="1"/>
</dbReference>
<dbReference type="PANTHER" id="PTHR44196:SF1">
    <property type="entry name" value="DEHYDROGENASE_REDUCTASE SDR FAMILY MEMBER 7B"/>
    <property type="match status" value="1"/>
</dbReference>